<evidence type="ECO:0000313" key="11">
    <source>
        <dbReference type="Proteomes" id="UP001187415"/>
    </source>
</evidence>
<organism evidence="10 11">
    <name type="scientific">Channa striata</name>
    <name type="common">Snakehead murrel</name>
    <name type="synonym">Ophicephalus striatus</name>
    <dbReference type="NCBI Taxonomy" id="64152"/>
    <lineage>
        <taxon>Eukaryota</taxon>
        <taxon>Metazoa</taxon>
        <taxon>Chordata</taxon>
        <taxon>Craniata</taxon>
        <taxon>Vertebrata</taxon>
        <taxon>Euteleostomi</taxon>
        <taxon>Actinopterygii</taxon>
        <taxon>Neopterygii</taxon>
        <taxon>Teleostei</taxon>
        <taxon>Neoteleostei</taxon>
        <taxon>Acanthomorphata</taxon>
        <taxon>Anabantaria</taxon>
        <taxon>Anabantiformes</taxon>
        <taxon>Channoidei</taxon>
        <taxon>Channidae</taxon>
        <taxon>Channa</taxon>
    </lineage>
</organism>
<dbReference type="PROSITE" id="PS00135">
    <property type="entry name" value="TRYPSIN_SER"/>
    <property type="match status" value="1"/>
</dbReference>
<name>A0AA88LMN3_CHASR</name>
<evidence type="ECO:0000313" key="10">
    <source>
        <dbReference type="EMBL" id="KAK2809021.1"/>
    </source>
</evidence>
<gene>
    <name evidence="10" type="ORF">Q5P01_000593</name>
</gene>
<sequence length="576" mass="61316">HQQYSESEGVFGCQSQAGPNPNEVSLTVTQIIRHPKYDSLTTDNDICLLKLSSPVTFTNYIQPVCLAASGSTFFNGTDSWVTGWELSLPSPQNLMEVEVPVVGNRQCNCDYGVGTITDNMMCAGLSAGGKDACQGDSGGPMVSKQSGRWIQSGVVSFGNGCAKPNFPGVYTRVSQYQSWINSVITSNQPGFITFSSTGTDGDLSVTCPDLPPPPTASTSTTRSPSTTLSSVSSFNYFHINHLPDHHNPFNQLHNNTLHFSKHMIVGGQEASPGSWPWQVSLHKSGTQFCGGSLISDQWVLTAAHCFTSTANLRVYLGRQSQAGPNPNEVSLTVTQIIRHPKYDSLTTDNDICLLKLSSPVTFTNYIQPVCLAASGSTFFNGTDSWVTGWELSLPSPQTLMEVEVPVVGNRQCNCDYGVGTITDNMMCAGLSAGGKDACQGDSGGPMVSKQRGRWIQSGVVSFGNGCALPNFPGVYTRVSQYQSWINSVITSNQPGFITFSSTGTDGDLSVTCPGLPPPPTTSTSTTRSPSTTLSSVSSPSTTSTSTTFQTITTPLTNSTTTRSTLANTCECLPCPD</sequence>
<dbReference type="PANTHER" id="PTHR24253:SF144">
    <property type="entry name" value="CHYMOTRYPSIN-LIKE PROTEASE CTRL-1-RELATED"/>
    <property type="match status" value="1"/>
</dbReference>
<keyword evidence="4 7" id="KW-0720">Serine protease</keyword>
<keyword evidence="2" id="KW-0732">Signal</keyword>
<dbReference type="GO" id="GO:0004252">
    <property type="term" value="F:serine-type endopeptidase activity"/>
    <property type="evidence" value="ECO:0007669"/>
    <property type="project" value="InterPro"/>
</dbReference>
<dbReference type="InterPro" id="IPR018114">
    <property type="entry name" value="TRYPSIN_HIS"/>
</dbReference>
<accession>A0AA88LMN3</accession>
<dbReference type="PANTHER" id="PTHR24253">
    <property type="entry name" value="TRANSMEMBRANE PROTEASE SERINE"/>
    <property type="match status" value="1"/>
</dbReference>
<dbReference type="CDD" id="cd00190">
    <property type="entry name" value="Tryp_SPc"/>
    <property type="match status" value="2"/>
</dbReference>
<reference evidence="10" key="1">
    <citation type="submission" date="2023-07" db="EMBL/GenBank/DDBJ databases">
        <title>Chromosome-level Genome Assembly of Striped Snakehead (Channa striata).</title>
        <authorList>
            <person name="Liu H."/>
        </authorList>
    </citation>
    <scope>NUCLEOTIDE SEQUENCE</scope>
    <source>
        <strain evidence="10">Gz</strain>
        <tissue evidence="10">Muscle</tissue>
    </source>
</reference>
<evidence type="ECO:0000256" key="6">
    <source>
        <dbReference type="ARBA" id="ARBA00023180"/>
    </source>
</evidence>
<dbReference type="SUPFAM" id="SSF50494">
    <property type="entry name" value="Trypsin-like serine proteases"/>
    <property type="match status" value="2"/>
</dbReference>
<dbReference type="FunFam" id="2.40.10.10:FF:000024">
    <property type="entry name" value="Serine protease 53"/>
    <property type="match status" value="1"/>
</dbReference>
<dbReference type="InterPro" id="IPR001254">
    <property type="entry name" value="Trypsin_dom"/>
</dbReference>
<dbReference type="PRINTS" id="PR00722">
    <property type="entry name" value="CHYMOTRYPSIN"/>
</dbReference>
<dbReference type="AlphaFoldDB" id="A0AA88LMN3"/>
<keyword evidence="6" id="KW-0325">Glycoprotein</keyword>
<dbReference type="InterPro" id="IPR001314">
    <property type="entry name" value="Peptidase_S1A"/>
</dbReference>
<dbReference type="Pfam" id="PF00089">
    <property type="entry name" value="Trypsin"/>
    <property type="match status" value="2"/>
</dbReference>
<keyword evidence="11" id="KW-1185">Reference proteome</keyword>
<dbReference type="Proteomes" id="UP001187415">
    <property type="component" value="Unassembled WGS sequence"/>
</dbReference>
<dbReference type="InterPro" id="IPR033116">
    <property type="entry name" value="TRYPSIN_SER"/>
</dbReference>
<evidence type="ECO:0000256" key="1">
    <source>
        <dbReference type="ARBA" id="ARBA00022670"/>
    </source>
</evidence>
<evidence type="ECO:0000256" key="3">
    <source>
        <dbReference type="ARBA" id="ARBA00022801"/>
    </source>
</evidence>
<dbReference type="Gene3D" id="2.40.10.10">
    <property type="entry name" value="Trypsin-like serine proteases"/>
    <property type="match status" value="2"/>
</dbReference>
<evidence type="ECO:0000256" key="2">
    <source>
        <dbReference type="ARBA" id="ARBA00022729"/>
    </source>
</evidence>
<dbReference type="InterPro" id="IPR043504">
    <property type="entry name" value="Peptidase_S1_PA_chymotrypsin"/>
</dbReference>
<dbReference type="EMBL" id="JAUPFM010000357">
    <property type="protein sequence ID" value="KAK2809021.1"/>
    <property type="molecule type" value="Genomic_DNA"/>
</dbReference>
<protein>
    <recommendedName>
        <fullName evidence="9">Peptidase S1 domain-containing protein</fullName>
    </recommendedName>
</protein>
<feature type="compositionally biased region" description="Low complexity" evidence="8">
    <location>
        <begin position="521"/>
        <end position="549"/>
    </location>
</feature>
<dbReference type="GO" id="GO:0006508">
    <property type="term" value="P:proteolysis"/>
    <property type="evidence" value="ECO:0007669"/>
    <property type="project" value="UniProtKB-KW"/>
</dbReference>
<evidence type="ECO:0000259" key="9">
    <source>
        <dbReference type="PROSITE" id="PS50240"/>
    </source>
</evidence>
<keyword evidence="5" id="KW-1015">Disulfide bond</keyword>
<evidence type="ECO:0000256" key="5">
    <source>
        <dbReference type="ARBA" id="ARBA00023157"/>
    </source>
</evidence>
<comment type="caution">
    <text evidence="10">The sequence shown here is derived from an EMBL/GenBank/DDBJ whole genome shotgun (WGS) entry which is preliminary data.</text>
</comment>
<dbReference type="InterPro" id="IPR009003">
    <property type="entry name" value="Peptidase_S1_PA"/>
</dbReference>
<dbReference type="FunFam" id="2.40.10.10:FF:000057">
    <property type="entry name" value="Zgc:100868"/>
    <property type="match status" value="1"/>
</dbReference>
<dbReference type="PROSITE" id="PS00134">
    <property type="entry name" value="TRYPSIN_HIS"/>
    <property type="match status" value="1"/>
</dbReference>
<dbReference type="SMART" id="SM00020">
    <property type="entry name" value="Tryp_SPc"/>
    <property type="match status" value="2"/>
</dbReference>
<evidence type="ECO:0000256" key="7">
    <source>
        <dbReference type="RuleBase" id="RU363034"/>
    </source>
</evidence>
<feature type="region of interest" description="Disordered" evidence="8">
    <location>
        <begin position="514"/>
        <end position="549"/>
    </location>
</feature>
<feature type="domain" description="Peptidase S1" evidence="9">
    <location>
        <begin position="264"/>
        <end position="490"/>
    </location>
</feature>
<keyword evidence="1 7" id="KW-0645">Protease</keyword>
<evidence type="ECO:0000256" key="8">
    <source>
        <dbReference type="SAM" id="MobiDB-lite"/>
    </source>
</evidence>
<feature type="domain" description="Peptidase S1" evidence="9">
    <location>
        <begin position="1"/>
        <end position="185"/>
    </location>
</feature>
<dbReference type="PROSITE" id="PS50240">
    <property type="entry name" value="TRYPSIN_DOM"/>
    <property type="match status" value="2"/>
</dbReference>
<evidence type="ECO:0000256" key="4">
    <source>
        <dbReference type="ARBA" id="ARBA00022825"/>
    </source>
</evidence>
<keyword evidence="3 7" id="KW-0378">Hydrolase</keyword>
<proteinExistence type="predicted"/>
<feature type="non-terminal residue" evidence="10">
    <location>
        <position position="1"/>
    </location>
</feature>